<evidence type="ECO:0000313" key="5">
    <source>
        <dbReference type="EMBL" id="MBE1505541.1"/>
    </source>
</evidence>
<keyword evidence="3" id="KW-0732">Signal</keyword>
<name>A0ABR9IQR1_RHIVS</name>
<keyword evidence="2" id="KW-0472">Membrane</keyword>
<proteinExistence type="predicted"/>
<dbReference type="PANTHER" id="PTHR40940">
    <property type="entry name" value="PROTEIN BATD-RELATED"/>
    <property type="match status" value="1"/>
</dbReference>
<comment type="caution">
    <text evidence="5">The sequence shown here is derived from an EMBL/GenBank/DDBJ whole genome shotgun (WGS) entry which is preliminary data.</text>
</comment>
<dbReference type="Pfam" id="PF25607">
    <property type="entry name" value="DUF7939"/>
    <property type="match status" value="1"/>
</dbReference>
<protein>
    <recommendedName>
        <fullName evidence="4">DUF7939 domain-containing protein</fullName>
    </recommendedName>
</protein>
<evidence type="ECO:0000259" key="4">
    <source>
        <dbReference type="Pfam" id="PF25607"/>
    </source>
</evidence>
<feature type="signal peptide" evidence="3">
    <location>
        <begin position="1"/>
        <end position="18"/>
    </location>
</feature>
<dbReference type="PANTHER" id="PTHR40940:SF1">
    <property type="entry name" value="PROTEIN BATD"/>
    <property type="match status" value="1"/>
</dbReference>
<dbReference type="InterPro" id="IPR057699">
    <property type="entry name" value="DUF7939"/>
</dbReference>
<keyword evidence="2" id="KW-0812">Transmembrane</keyword>
<evidence type="ECO:0000313" key="6">
    <source>
        <dbReference type="Proteomes" id="UP000620262"/>
    </source>
</evidence>
<dbReference type="RefSeq" id="WP_192729380.1">
    <property type="nucleotide sequence ID" value="NZ_BAAAVL010000009.1"/>
</dbReference>
<feature type="region of interest" description="Disordered" evidence="1">
    <location>
        <begin position="442"/>
        <end position="476"/>
    </location>
</feature>
<dbReference type="InterPro" id="IPR025738">
    <property type="entry name" value="BatD"/>
</dbReference>
<evidence type="ECO:0000256" key="1">
    <source>
        <dbReference type="SAM" id="MobiDB-lite"/>
    </source>
</evidence>
<accession>A0ABR9IQR1</accession>
<organism evidence="5 6">
    <name type="scientific">Rhizobium viscosum</name>
    <name type="common">Arthrobacter viscosus</name>
    <dbReference type="NCBI Taxonomy" id="1673"/>
    <lineage>
        <taxon>Bacteria</taxon>
        <taxon>Pseudomonadati</taxon>
        <taxon>Pseudomonadota</taxon>
        <taxon>Alphaproteobacteria</taxon>
        <taxon>Hyphomicrobiales</taxon>
        <taxon>Rhizobiaceae</taxon>
        <taxon>Rhizobium/Agrobacterium group</taxon>
        <taxon>Rhizobium</taxon>
    </lineage>
</organism>
<feature type="domain" description="DUF7939" evidence="4">
    <location>
        <begin position="331"/>
        <end position="404"/>
    </location>
</feature>
<evidence type="ECO:0000256" key="3">
    <source>
        <dbReference type="SAM" id="SignalP"/>
    </source>
</evidence>
<evidence type="ECO:0000256" key="2">
    <source>
        <dbReference type="SAM" id="Phobius"/>
    </source>
</evidence>
<reference evidence="5 6" key="1">
    <citation type="submission" date="2020-10" db="EMBL/GenBank/DDBJ databases">
        <title>Sequencing the genomes of 1000 actinobacteria strains.</title>
        <authorList>
            <person name="Klenk H.-P."/>
        </authorList>
    </citation>
    <scope>NUCLEOTIDE SEQUENCE [LARGE SCALE GENOMIC DNA]</scope>
    <source>
        <strain evidence="5 6">DSM 7307</strain>
    </source>
</reference>
<keyword evidence="2" id="KW-1133">Transmembrane helix</keyword>
<gene>
    <name evidence="5" type="ORF">H4W29_002722</name>
</gene>
<feature type="compositionally biased region" description="Basic and acidic residues" evidence="1">
    <location>
        <begin position="458"/>
        <end position="468"/>
    </location>
</feature>
<keyword evidence="6" id="KW-1185">Reference proteome</keyword>
<feature type="transmembrane region" description="Helical" evidence="2">
    <location>
        <begin position="288"/>
        <end position="309"/>
    </location>
</feature>
<feature type="chain" id="PRO_5047485358" description="DUF7939 domain-containing protein" evidence="3">
    <location>
        <begin position="19"/>
        <end position="476"/>
    </location>
</feature>
<feature type="compositionally biased region" description="Polar residues" evidence="1">
    <location>
        <begin position="442"/>
        <end position="454"/>
    </location>
</feature>
<sequence length="476" mass="52463">MMRFALLFWLLISGSALAAEPFARAAIEGDDEIVPGQQVRLTVDVFVPDFFTSPPQFPLFSVPNAMVTLPEERSFNLTQTIDGVQYSGIRRSYAVVPEAAGPYTLPDVPIELGYAVDGKPTKATVIMPGISFTVGGNALPEEPVFATHGLTIEQSFDRDPAKLKAGDALLRTITITALDTQAMMIPPAELGSASGLQQYMKPPRIEDGIEINRETAGRHTETIVYTTAAAGTFDIPAVSYPWFDVDSKTRKTATLPDVKVTVGTATARQAIAPRLSQEENSSFRSPRIWLIAAIAVVLTAAVLIVRWLAPRFAAWRSKRRNLRHNSRSYRFHRMKQTIKAGNETAVYAALQAWASELGYRTIADWLAREGSPALRQQIDLLERKLFAAQVGTKIDRAAIVKAVTRRGAVIDEKKRSALPPLNPGRWRIACLMALVMPKIPQSASRQNADSTRPITSLRYHEAQEDTGARRQTNTLR</sequence>
<dbReference type="Proteomes" id="UP000620262">
    <property type="component" value="Unassembled WGS sequence"/>
</dbReference>
<dbReference type="EMBL" id="JADBEC010000001">
    <property type="protein sequence ID" value="MBE1505541.1"/>
    <property type="molecule type" value="Genomic_DNA"/>
</dbReference>